<evidence type="ECO:0000313" key="8">
    <source>
        <dbReference type="Proteomes" id="UP000824161"/>
    </source>
</evidence>
<proteinExistence type="inferred from homology"/>
<reference evidence="7" key="2">
    <citation type="journal article" date="2021" name="PeerJ">
        <title>Extensive microbial diversity within the chicken gut microbiome revealed by metagenomics and culture.</title>
        <authorList>
            <person name="Gilroy R."/>
            <person name="Ravi A."/>
            <person name="Getino M."/>
            <person name="Pursley I."/>
            <person name="Horton D.L."/>
            <person name="Alikhan N.F."/>
            <person name="Baker D."/>
            <person name="Gharbi K."/>
            <person name="Hall N."/>
            <person name="Watson M."/>
            <person name="Adriaenssens E.M."/>
            <person name="Foster-Nyarko E."/>
            <person name="Jarju S."/>
            <person name="Secka A."/>
            <person name="Antonio M."/>
            <person name="Oren A."/>
            <person name="Chaudhuri R.R."/>
            <person name="La Ragione R."/>
            <person name="Hildebrand F."/>
            <person name="Pallen M.J."/>
        </authorList>
    </citation>
    <scope>NUCLEOTIDE SEQUENCE</scope>
    <source>
        <strain evidence="7">1383</strain>
    </source>
</reference>
<evidence type="ECO:0000256" key="5">
    <source>
        <dbReference type="ARBA" id="ARBA00023136"/>
    </source>
</evidence>
<accession>A0A9D1KT44</accession>
<evidence type="ECO:0000256" key="3">
    <source>
        <dbReference type="ARBA" id="ARBA00022692"/>
    </source>
</evidence>
<feature type="transmembrane region" description="Helical" evidence="6">
    <location>
        <begin position="195"/>
        <end position="216"/>
    </location>
</feature>
<evidence type="ECO:0000313" key="7">
    <source>
        <dbReference type="EMBL" id="HIT97577.1"/>
    </source>
</evidence>
<dbReference type="PANTHER" id="PTHR11101">
    <property type="entry name" value="PHOSPHATE TRANSPORTER"/>
    <property type="match status" value="1"/>
</dbReference>
<protein>
    <recommendedName>
        <fullName evidence="6">Phosphate transporter</fullName>
    </recommendedName>
</protein>
<keyword evidence="2 6" id="KW-0813">Transport</keyword>
<name>A0A9D1KT44_9FLAO</name>
<dbReference type="GO" id="GO:0035435">
    <property type="term" value="P:phosphate ion transmembrane transport"/>
    <property type="evidence" value="ECO:0007669"/>
    <property type="project" value="TreeGrafter"/>
</dbReference>
<dbReference type="PANTHER" id="PTHR11101:SF16">
    <property type="entry name" value="PHOSPHATE TRANSPORTER"/>
    <property type="match status" value="1"/>
</dbReference>
<evidence type="ECO:0000256" key="2">
    <source>
        <dbReference type="ARBA" id="ARBA00022448"/>
    </source>
</evidence>
<feature type="transmembrane region" description="Helical" evidence="6">
    <location>
        <begin position="45"/>
        <end position="64"/>
    </location>
</feature>
<dbReference type="GO" id="GO:0016020">
    <property type="term" value="C:membrane"/>
    <property type="evidence" value="ECO:0007669"/>
    <property type="project" value="UniProtKB-SubCell"/>
</dbReference>
<feature type="transmembrane region" description="Helical" evidence="6">
    <location>
        <begin position="114"/>
        <end position="133"/>
    </location>
</feature>
<dbReference type="GO" id="GO:0005315">
    <property type="term" value="F:phosphate transmembrane transporter activity"/>
    <property type="evidence" value="ECO:0007669"/>
    <property type="project" value="InterPro"/>
</dbReference>
<dbReference type="AlphaFoldDB" id="A0A9D1KT44"/>
<organism evidence="7 8">
    <name type="scientific">Candidatus Merdimorpha stercoravium</name>
    <dbReference type="NCBI Taxonomy" id="2840863"/>
    <lineage>
        <taxon>Bacteria</taxon>
        <taxon>Pseudomonadati</taxon>
        <taxon>Bacteroidota</taxon>
        <taxon>Flavobacteriia</taxon>
        <taxon>Flavobacteriales</taxon>
        <taxon>Candidatus Merdimorpha</taxon>
    </lineage>
</organism>
<feature type="transmembrane region" description="Helical" evidence="6">
    <location>
        <begin position="84"/>
        <end position="102"/>
    </location>
</feature>
<keyword evidence="6" id="KW-0592">Phosphate transport</keyword>
<comment type="subcellular location">
    <subcellularLocation>
        <location evidence="1 6">Membrane</location>
        <topology evidence="1 6">Multi-pass membrane protein</topology>
    </subcellularLocation>
</comment>
<evidence type="ECO:0000256" key="6">
    <source>
        <dbReference type="RuleBase" id="RU363058"/>
    </source>
</evidence>
<feature type="transmembrane region" description="Helical" evidence="6">
    <location>
        <begin position="320"/>
        <end position="338"/>
    </location>
</feature>
<dbReference type="InterPro" id="IPR001204">
    <property type="entry name" value="Phos_transporter"/>
</dbReference>
<reference evidence="7" key="1">
    <citation type="submission" date="2020-10" db="EMBL/GenBank/DDBJ databases">
        <authorList>
            <person name="Gilroy R."/>
        </authorList>
    </citation>
    <scope>NUCLEOTIDE SEQUENCE</scope>
    <source>
        <strain evidence="7">1383</strain>
    </source>
</reference>
<comment type="similarity">
    <text evidence="6">Belongs to the inorganic phosphate transporter (PiT) (TC 2.A.20) family.</text>
</comment>
<dbReference type="EMBL" id="DVLY01000045">
    <property type="protein sequence ID" value="HIT97577.1"/>
    <property type="molecule type" value="Genomic_DNA"/>
</dbReference>
<feature type="transmembrane region" description="Helical" evidence="6">
    <location>
        <begin position="159"/>
        <end position="183"/>
    </location>
</feature>
<keyword evidence="3 6" id="KW-0812">Transmembrane</keyword>
<dbReference type="Proteomes" id="UP000824161">
    <property type="component" value="Unassembled WGS sequence"/>
</dbReference>
<sequence>MNDIFLFLMVLMGTLAVLDLIVGVSNDAVNFLGSAVGSRAASFKFIIVVASVGIILGAVFSNGMMEIARRGIFHPEMFVFEEVIMIYLAVMITDVILLDVFNTLGLPTSTTVSMVFELLGASVAMSMFKVVGAEDVPSFLTFMGDLPTLGDYINYEKTIPMITGIFAVVIIAFVAGVVIQWLVRFMLTFNYSQRLKYWGGLIGGVALTAIVFYLLLKGAKGTTIIPPAAKAWIGTHSMLLMLICFVFFTLVSQLLVSVFKINILKVIVLSGTFALAMAFAGNDLVNFIGVPLASFGAYEAYSQTGDINMYMDVLNTDVKTPLFILIIAGVIMMLSLIFSRKAHNVLKTTVDLSRSESADERFRPNTISKLMVRASVYVGRGLTYLLPHRIREHIEGRFDRPYVKDIKRRDVPAFDLVRASVNVVVPAIIISMGTNSTLPLSTTYTTFMVAMGTSLADRAWGLESAVYRVSGVVRVILGWFATALIAFLSAASLALLLKVIGVKAIIPIIIVAGMTVVAVKLFKKLARKTAPEVSMDMQVEYPSAAAAERAFDMKISDVMIDSMRLTDQVIKGLFMHSRSVLSNAQKASFRLEENVKKLRFSTFYMIRSSEDINGPHAAYYVKSLSYLVALTESVSVIASSAFEHLDNNHKPLIQYRKETLVTIGKRLDTLFGEMTDAIRENDYSQVIALREIILSLSDDIDRIMAKEADRIGENKEFSRRNTNLYFGMLFEVKRVLYALSGFAALFDKTHKLHEEDEAPRS</sequence>
<feature type="transmembrane region" description="Helical" evidence="6">
    <location>
        <begin position="6"/>
        <end position="24"/>
    </location>
</feature>
<feature type="transmembrane region" description="Helical" evidence="6">
    <location>
        <begin position="472"/>
        <end position="494"/>
    </location>
</feature>
<feature type="transmembrane region" description="Helical" evidence="6">
    <location>
        <begin position="416"/>
        <end position="434"/>
    </location>
</feature>
<feature type="transmembrane region" description="Helical" evidence="6">
    <location>
        <begin position="236"/>
        <end position="256"/>
    </location>
</feature>
<keyword evidence="5 6" id="KW-0472">Membrane</keyword>
<comment type="caution">
    <text evidence="7">The sequence shown here is derived from an EMBL/GenBank/DDBJ whole genome shotgun (WGS) entry which is preliminary data.</text>
</comment>
<feature type="transmembrane region" description="Helical" evidence="6">
    <location>
        <begin position="263"/>
        <end position="281"/>
    </location>
</feature>
<evidence type="ECO:0000256" key="4">
    <source>
        <dbReference type="ARBA" id="ARBA00022989"/>
    </source>
</evidence>
<feature type="transmembrane region" description="Helical" evidence="6">
    <location>
        <begin position="500"/>
        <end position="522"/>
    </location>
</feature>
<gene>
    <name evidence="7" type="ORF">IAC44_01930</name>
</gene>
<dbReference type="Pfam" id="PF01384">
    <property type="entry name" value="PHO4"/>
    <property type="match status" value="1"/>
</dbReference>
<evidence type="ECO:0000256" key="1">
    <source>
        <dbReference type="ARBA" id="ARBA00004141"/>
    </source>
</evidence>
<keyword evidence="4 6" id="KW-1133">Transmembrane helix</keyword>